<feature type="region of interest" description="Disordered" evidence="1">
    <location>
        <begin position="103"/>
        <end position="122"/>
    </location>
</feature>
<proteinExistence type="evidence at transcript level"/>
<protein>
    <submittedName>
        <fullName evidence="2">Uncharacterized protein</fullName>
    </submittedName>
</protein>
<dbReference type="EMBL" id="BT056155">
    <property type="protein sequence ID" value="ACL54762.1"/>
    <property type="molecule type" value="mRNA"/>
</dbReference>
<evidence type="ECO:0000313" key="2">
    <source>
        <dbReference type="EMBL" id="ACL54762.1"/>
    </source>
</evidence>
<sequence length="122" mass="13116">MFMSCDNLRQVPQSTAAASHTTPRTASSLLIWFLLPGIQRQVLLPHQVTPAPSAPPIHGSYCASMASTYLCLRPLLHQPLVSNLHPPINAVRLSPTVLLISPDLPGPNVGGTVSPERLQRSP</sequence>
<evidence type="ECO:0000256" key="1">
    <source>
        <dbReference type="SAM" id="MobiDB-lite"/>
    </source>
</evidence>
<dbReference type="AlphaFoldDB" id="B8A3L3"/>
<name>B8A3L3_MAIZE</name>
<reference evidence="2" key="1">
    <citation type="journal article" date="2009" name="PLoS Genet.">
        <title>Sequencing, mapping, and analysis of 27,455 maize full-length cDNAs.</title>
        <authorList>
            <person name="Soderlund C."/>
            <person name="Descour A."/>
            <person name="Kudrna D."/>
            <person name="Bomhoff M."/>
            <person name="Boyd L."/>
            <person name="Currie J."/>
            <person name="Angelova A."/>
            <person name="Collura K."/>
            <person name="Wissotski M."/>
            <person name="Ashley E."/>
            <person name="Morrow D."/>
            <person name="Fernandes J."/>
            <person name="Walbot V."/>
            <person name="Yu Y."/>
        </authorList>
    </citation>
    <scope>NUCLEOTIDE SEQUENCE</scope>
    <source>
        <strain evidence="2">B73</strain>
    </source>
</reference>
<organism evidence="2">
    <name type="scientific">Zea mays</name>
    <name type="common">Maize</name>
    <dbReference type="NCBI Taxonomy" id="4577"/>
    <lineage>
        <taxon>Eukaryota</taxon>
        <taxon>Viridiplantae</taxon>
        <taxon>Streptophyta</taxon>
        <taxon>Embryophyta</taxon>
        <taxon>Tracheophyta</taxon>
        <taxon>Spermatophyta</taxon>
        <taxon>Magnoliopsida</taxon>
        <taxon>Liliopsida</taxon>
        <taxon>Poales</taxon>
        <taxon>Poaceae</taxon>
        <taxon>PACMAD clade</taxon>
        <taxon>Panicoideae</taxon>
        <taxon>Andropogonodae</taxon>
        <taxon>Andropogoneae</taxon>
        <taxon>Tripsacinae</taxon>
        <taxon>Zea</taxon>
    </lineage>
</organism>
<accession>B8A3L3</accession>
<reference evidence="2" key="2">
    <citation type="submission" date="2012-06" db="EMBL/GenBank/DDBJ databases">
        <authorList>
            <person name="Yu Y."/>
            <person name="Currie J."/>
            <person name="Lomeli R."/>
            <person name="Angelova A."/>
            <person name="Collura K."/>
            <person name="Wissotski M."/>
            <person name="Campos D."/>
            <person name="Kudrna D."/>
            <person name="Golser W."/>
            <person name="Ashely E."/>
            <person name="Descour A."/>
            <person name="Fernandes J."/>
            <person name="Soderlund C."/>
            <person name="Walbot V."/>
        </authorList>
    </citation>
    <scope>NUCLEOTIDE SEQUENCE</scope>
    <source>
        <strain evidence="2">B73</strain>
    </source>
</reference>